<organism evidence="9 10">
    <name type="scientific">Nibrella saemangeumensis</name>
    <dbReference type="NCBI Taxonomy" id="1084526"/>
    <lineage>
        <taxon>Bacteria</taxon>
        <taxon>Pseudomonadati</taxon>
        <taxon>Bacteroidota</taxon>
        <taxon>Cytophagia</taxon>
        <taxon>Cytophagales</taxon>
        <taxon>Spirosomataceae</taxon>
        <taxon>Nibrella</taxon>
    </lineage>
</organism>
<evidence type="ECO:0008006" key="11">
    <source>
        <dbReference type="Google" id="ProtNLM"/>
    </source>
</evidence>
<dbReference type="InterPro" id="IPR054399">
    <property type="entry name" value="Fervidolysin-like_N_prodom"/>
</dbReference>
<dbReference type="CDD" id="cd07473">
    <property type="entry name" value="Peptidases_S8_Subtilisin_like"/>
    <property type="match status" value="1"/>
</dbReference>
<keyword evidence="3 5" id="KW-0378">Hydrolase</keyword>
<dbReference type="InterPro" id="IPR022398">
    <property type="entry name" value="Peptidase_S8_His-AS"/>
</dbReference>
<dbReference type="PROSITE" id="PS00138">
    <property type="entry name" value="SUBTILASE_SER"/>
    <property type="match status" value="1"/>
</dbReference>
<keyword evidence="2 5" id="KW-0645">Protease</keyword>
<dbReference type="InterPro" id="IPR023828">
    <property type="entry name" value="Peptidase_S8_Ser-AS"/>
</dbReference>
<keyword evidence="4 5" id="KW-0720">Serine protease</keyword>
<feature type="domain" description="Peptidase S8/S53" evidence="7">
    <location>
        <begin position="177"/>
        <end position="452"/>
    </location>
</feature>
<dbReference type="Gene3D" id="3.40.50.200">
    <property type="entry name" value="Peptidase S8/S53 domain"/>
    <property type="match status" value="1"/>
</dbReference>
<evidence type="ECO:0000313" key="9">
    <source>
        <dbReference type="EMBL" id="GAA4469844.1"/>
    </source>
</evidence>
<dbReference type="PANTHER" id="PTHR43806:SF11">
    <property type="entry name" value="CEREVISIN-RELATED"/>
    <property type="match status" value="1"/>
</dbReference>
<sequence>MINLNKRGVAAVALAATLTMVGCEPVKDFDNAASTSKTDANARMAPGQDYVAGEMLVKFKNGIGEEKRLAALSRIKGEVAERILTKAMERAGDSEGVHLIRTPLAVLEAVGQLKRLPEIEYAEPNFIYQHQATSNDPYFTNGSLWGMYGDATSPANQYGSQAGEAWAKSTAPTGSTTVYVGIIDEGFQNTHPDLDANEWDNPYDPVDGVDNDKNGYVDDTDGWDFDGSDNTIYDGGTRGSLDDHGTHVAGTIGAEMNGTGVVGVNWHVTMISGKFLGRRGGTTANAIKAVDYFTDLKTRHGLNIVATNNSWGGGGFSQALLDAIVRGAKANILFIAAAGNGGSDGVGDDNNKTASYPSNYDTKAAAGYDAVIAVAAITSTGAKSSFSNYGATMVDIGAPGSSISSCLAYNSYGSYSGTSMATPHVTGGAALYASTHPSATAEEIKSAILSSAVPTPSLSGITVTGGRLNVSGF</sequence>
<evidence type="ECO:0000256" key="3">
    <source>
        <dbReference type="ARBA" id="ARBA00022801"/>
    </source>
</evidence>
<dbReference type="PROSITE" id="PS51257">
    <property type="entry name" value="PROKAR_LIPOPROTEIN"/>
    <property type="match status" value="1"/>
</dbReference>
<accession>A0ABP8NRW3</accession>
<feature type="active site" description="Charge relay system" evidence="5">
    <location>
        <position position="419"/>
    </location>
</feature>
<comment type="similarity">
    <text evidence="1 5">Belongs to the peptidase S8 family.</text>
</comment>
<dbReference type="Pfam" id="PF00082">
    <property type="entry name" value="Peptidase_S8"/>
    <property type="match status" value="1"/>
</dbReference>
<dbReference type="InterPro" id="IPR050131">
    <property type="entry name" value="Peptidase_S8_subtilisin-like"/>
</dbReference>
<gene>
    <name evidence="9" type="ORF">GCM10023189_57480</name>
</gene>
<reference evidence="10" key="1">
    <citation type="journal article" date="2019" name="Int. J. Syst. Evol. Microbiol.">
        <title>The Global Catalogue of Microorganisms (GCM) 10K type strain sequencing project: providing services to taxonomists for standard genome sequencing and annotation.</title>
        <authorList>
            <consortium name="The Broad Institute Genomics Platform"/>
            <consortium name="The Broad Institute Genome Sequencing Center for Infectious Disease"/>
            <person name="Wu L."/>
            <person name="Ma J."/>
        </authorList>
    </citation>
    <scope>NUCLEOTIDE SEQUENCE [LARGE SCALE GENOMIC DNA]</scope>
    <source>
        <strain evidence="10">JCM 17927</strain>
    </source>
</reference>
<dbReference type="Proteomes" id="UP001501175">
    <property type="component" value="Unassembled WGS sequence"/>
</dbReference>
<dbReference type="EMBL" id="BAABHD010000084">
    <property type="protein sequence ID" value="GAA4469844.1"/>
    <property type="molecule type" value="Genomic_DNA"/>
</dbReference>
<keyword evidence="10" id="KW-1185">Reference proteome</keyword>
<comment type="caution">
    <text evidence="9">The sequence shown here is derived from an EMBL/GenBank/DDBJ whole genome shotgun (WGS) entry which is preliminary data.</text>
</comment>
<feature type="active site" description="Charge relay system" evidence="5">
    <location>
        <position position="184"/>
    </location>
</feature>
<name>A0ABP8NRW3_9BACT</name>
<dbReference type="InterPro" id="IPR015500">
    <property type="entry name" value="Peptidase_S8_subtilisin-rel"/>
</dbReference>
<dbReference type="PANTHER" id="PTHR43806">
    <property type="entry name" value="PEPTIDASE S8"/>
    <property type="match status" value="1"/>
</dbReference>
<dbReference type="PROSITE" id="PS51892">
    <property type="entry name" value="SUBTILASE"/>
    <property type="match status" value="1"/>
</dbReference>
<evidence type="ECO:0000256" key="5">
    <source>
        <dbReference type="PROSITE-ProRule" id="PRU01240"/>
    </source>
</evidence>
<dbReference type="SUPFAM" id="SSF52743">
    <property type="entry name" value="Subtilisin-like"/>
    <property type="match status" value="1"/>
</dbReference>
<evidence type="ECO:0000256" key="4">
    <source>
        <dbReference type="ARBA" id="ARBA00022825"/>
    </source>
</evidence>
<dbReference type="PRINTS" id="PR00723">
    <property type="entry name" value="SUBTILISIN"/>
</dbReference>
<dbReference type="InterPro" id="IPR036852">
    <property type="entry name" value="Peptidase_S8/S53_dom_sf"/>
</dbReference>
<feature type="active site" description="Charge relay system" evidence="5">
    <location>
        <position position="244"/>
    </location>
</feature>
<protein>
    <recommendedName>
        <fullName evidence="11">Subtilase family protein</fullName>
    </recommendedName>
</protein>
<feature type="domain" description="Fervidolysin-like N-terminal prodomain" evidence="8">
    <location>
        <begin position="37"/>
        <end position="125"/>
    </location>
</feature>
<evidence type="ECO:0000259" key="8">
    <source>
        <dbReference type="Pfam" id="PF22148"/>
    </source>
</evidence>
<dbReference type="PROSITE" id="PS00137">
    <property type="entry name" value="SUBTILASE_HIS"/>
    <property type="match status" value="1"/>
</dbReference>
<evidence type="ECO:0000256" key="1">
    <source>
        <dbReference type="ARBA" id="ARBA00011073"/>
    </source>
</evidence>
<feature type="region of interest" description="Disordered" evidence="6">
    <location>
        <begin position="191"/>
        <end position="222"/>
    </location>
</feature>
<evidence type="ECO:0000256" key="2">
    <source>
        <dbReference type="ARBA" id="ARBA00022670"/>
    </source>
</evidence>
<dbReference type="InterPro" id="IPR000209">
    <property type="entry name" value="Peptidase_S8/S53_dom"/>
</dbReference>
<proteinExistence type="inferred from homology"/>
<evidence type="ECO:0000256" key="6">
    <source>
        <dbReference type="SAM" id="MobiDB-lite"/>
    </source>
</evidence>
<evidence type="ECO:0000259" key="7">
    <source>
        <dbReference type="Pfam" id="PF00082"/>
    </source>
</evidence>
<dbReference type="InterPro" id="IPR034204">
    <property type="entry name" value="PfSUB1-like_cat_dom"/>
</dbReference>
<dbReference type="Pfam" id="PF22148">
    <property type="entry name" value="Fervidolysin_NPro-like"/>
    <property type="match status" value="1"/>
</dbReference>
<evidence type="ECO:0000313" key="10">
    <source>
        <dbReference type="Proteomes" id="UP001501175"/>
    </source>
</evidence>